<dbReference type="PATRIC" id="fig|1303.86.peg.983"/>
<organism evidence="1 2">
    <name type="scientific">Streptococcus oralis</name>
    <dbReference type="NCBI Taxonomy" id="1303"/>
    <lineage>
        <taxon>Bacteria</taxon>
        <taxon>Bacillati</taxon>
        <taxon>Bacillota</taxon>
        <taxon>Bacilli</taxon>
        <taxon>Lactobacillales</taxon>
        <taxon>Streptococcaceae</taxon>
        <taxon>Streptococcus</taxon>
    </lineage>
</organism>
<dbReference type="AlphaFoldDB" id="A0A139QZ06"/>
<evidence type="ECO:0000313" key="2">
    <source>
        <dbReference type="Proteomes" id="UP000071369"/>
    </source>
</evidence>
<gene>
    <name evidence="1" type="ORF">SORDD25_00957</name>
</gene>
<dbReference type="EMBL" id="LQZC01000009">
    <property type="protein sequence ID" value="KXU07777.1"/>
    <property type="molecule type" value="Genomic_DNA"/>
</dbReference>
<evidence type="ECO:0000313" key="1">
    <source>
        <dbReference type="EMBL" id="KXU07777.1"/>
    </source>
</evidence>
<dbReference type="Pfam" id="PF14253">
    <property type="entry name" value="AbiH"/>
    <property type="match status" value="1"/>
</dbReference>
<dbReference type="InterPro" id="IPR025935">
    <property type="entry name" value="AbiH"/>
</dbReference>
<sequence length="859" mass="100141">MSEYIIENKSVNSDEIDANSSNPKMIIVGNGFDISVGIKSSYNNFVEHLRVEEKLETNEDIYNFNKLFLQKFDGKSLNWNDLESIFENHIKEINEITYNSDDEIRSIYSVTEINMYLKELEDLFSSYLSDFYEKWHNSYRVKRNNKSSLVVNEVYKNIFKDADVVNFNYTSTLYDLNLVQTGSVSNQKYFQVHGSLFDKNIIFGGGFTGNEEYSGFNVPGSMDNDKLIRIKKDTSLFEKRSQLIEKIKKYKKNSVDTYIIGHSIYGSDLPFLSKIFEKSKRIYLFYFGNDYLIKLQKINKILNTDILEKIVLVPFYDILVKNSKKNLEFGGNNTTSIQLDNNDIELLKRMFNVSLPIIYPFDKFILTNKLFIFNQFQYLKISSIIECESLKKILSFLDINETYNEKLHVIIDGVGAKSDDRLLLDELFDMKEFIECIKNSESIEITNSSLSIEKLKNLISSTEKCRKIKISNCVIYCDGVENVEIDISQLQSIEYFEMCKNNISEEYIVNIIVSKDIISNTLKKIIIRENENIKIDYSLLNFVSNSRYIELDYPENSEFGYDIYFPNVSTFILNAQEVDVDPIITGIILSSKIRCLKLLGVSLSEKTNEIKGETDTYRFSSLFKFDDNNQTDKTQYLSNLTEIEISVFDDSQKLIFDVVPNLRYITYNGEEMSLLNMWVEAQNIQQEANDKKREEIRNIENKKDKDSKPILNFTNINNHKISRGEESIEDNLENTNTKKISFETKNGVFDAILKYISENKLKHSEKVDEANYVEAKNIEKEINEFAKTWAVDSQALTYYVLNFDVENKNEKQFGETALKDTANYEEYPFKNNKIKLIYKQELNTAIRKFATTLHKKYSL</sequence>
<proteinExistence type="predicted"/>
<reference evidence="1 2" key="1">
    <citation type="submission" date="2016-01" db="EMBL/GenBank/DDBJ databases">
        <title>Highly variable Streptococcus oralis are common among viridans streptococci isolated from primates.</title>
        <authorList>
            <person name="Denapaite D."/>
            <person name="Rieger M."/>
            <person name="Koendgen S."/>
            <person name="Brueckner R."/>
            <person name="Ochigava I."/>
            <person name="Kappeler P."/>
            <person name="Maetz-Rensing K."/>
            <person name="Leendertz F."/>
            <person name="Hakenbeck R."/>
        </authorList>
    </citation>
    <scope>NUCLEOTIDE SEQUENCE [LARGE SCALE GENOMIC DNA]</scope>
    <source>
        <strain evidence="1 2">DD25</strain>
    </source>
</reference>
<dbReference type="Proteomes" id="UP000071369">
    <property type="component" value="Unassembled WGS sequence"/>
</dbReference>
<accession>A0A139QZ06</accession>
<comment type="caution">
    <text evidence="1">The sequence shown here is derived from an EMBL/GenBank/DDBJ whole genome shotgun (WGS) entry which is preliminary data.</text>
</comment>
<name>A0A139QZ06_STROR</name>
<protein>
    <submittedName>
        <fullName evidence="1">Uncharacterized protein</fullName>
    </submittedName>
</protein>
<dbReference type="RefSeq" id="WP_061852841.1">
    <property type="nucleotide sequence ID" value="NZ_KQ970789.1"/>
</dbReference>